<comment type="caution">
    <text evidence="2">The sequence shown here is derived from an EMBL/GenBank/DDBJ whole genome shotgun (WGS) entry which is preliminary data.</text>
</comment>
<reference evidence="2 3" key="1">
    <citation type="submission" date="2020-07" db="EMBL/GenBank/DDBJ databases">
        <authorList>
            <person name="Feng X."/>
        </authorList>
    </citation>
    <scope>NUCLEOTIDE SEQUENCE [LARGE SCALE GENOMIC DNA]</scope>
    <source>
        <strain evidence="2 3">JCM14086</strain>
    </source>
</reference>
<evidence type="ECO:0000256" key="1">
    <source>
        <dbReference type="SAM" id="Phobius"/>
    </source>
</evidence>
<gene>
    <name evidence="2" type="ORF">H5P30_04965</name>
</gene>
<feature type="transmembrane region" description="Helical" evidence="1">
    <location>
        <begin position="412"/>
        <end position="435"/>
    </location>
</feature>
<feature type="transmembrane region" description="Helical" evidence="1">
    <location>
        <begin position="545"/>
        <end position="566"/>
    </location>
</feature>
<dbReference type="RefSeq" id="WP_185691854.1">
    <property type="nucleotide sequence ID" value="NZ_JACHVA010000046.1"/>
</dbReference>
<feature type="transmembrane region" description="Helical" evidence="1">
    <location>
        <begin position="351"/>
        <end position="368"/>
    </location>
</feature>
<evidence type="ECO:0000313" key="2">
    <source>
        <dbReference type="EMBL" id="MBC2601129.1"/>
    </source>
</evidence>
<accession>A0A7X1E3M0</accession>
<keyword evidence="1" id="KW-0472">Membrane</keyword>
<keyword evidence="1" id="KW-1133">Transmembrane helix</keyword>
<keyword evidence="1" id="KW-0812">Transmembrane</keyword>
<feature type="transmembrane region" description="Helical" evidence="1">
    <location>
        <begin position="522"/>
        <end position="539"/>
    </location>
</feature>
<feature type="transmembrane region" description="Helical" evidence="1">
    <location>
        <begin position="495"/>
        <end position="515"/>
    </location>
</feature>
<feature type="transmembrane region" description="Helical" evidence="1">
    <location>
        <begin position="300"/>
        <end position="319"/>
    </location>
</feature>
<feature type="transmembrane region" description="Helical" evidence="1">
    <location>
        <begin position="6"/>
        <end position="27"/>
    </location>
</feature>
<feature type="transmembrane region" description="Helical" evidence="1">
    <location>
        <begin position="456"/>
        <end position="483"/>
    </location>
</feature>
<dbReference type="Proteomes" id="UP000525652">
    <property type="component" value="Unassembled WGS sequence"/>
</dbReference>
<evidence type="ECO:0000313" key="3">
    <source>
        <dbReference type="Proteomes" id="UP000525652"/>
    </source>
</evidence>
<dbReference type="EMBL" id="JACHVA010000046">
    <property type="protein sequence ID" value="MBC2601129.1"/>
    <property type="molecule type" value="Genomic_DNA"/>
</dbReference>
<feature type="transmembrane region" description="Helical" evidence="1">
    <location>
        <begin position="326"/>
        <end position="345"/>
    </location>
</feature>
<feature type="transmembrane region" description="Helical" evidence="1">
    <location>
        <begin position="380"/>
        <end position="406"/>
    </location>
</feature>
<evidence type="ECO:0008006" key="4">
    <source>
        <dbReference type="Google" id="ProtNLM"/>
    </source>
</evidence>
<protein>
    <recommendedName>
        <fullName evidence="4">Glycosyltransferase RgtA/B/C/D-like domain-containing protein</fullName>
    </recommendedName>
</protein>
<organism evidence="2 3">
    <name type="scientific">Puniceicoccus vermicola</name>
    <dbReference type="NCBI Taxonomy" id="388746"/>
    <lineage>
        <taxon>Bacteria</taxon>
        <taxon>Pseudomonadati</taxon>
        <taxon>Verrucomicrobiota</taxon>
        <taxon>Opitutia</taxon>
        <taxon>Puniceicoccales</taxon>
        <taxon>Puniceicoccaceae</taxon>
        <taxon>Puniceicoccus</taxon>
    </lineage>
</organism>
<proteinExistence type="predicted"/>
<keyword evidence="3" id="KW-1185">Reference proteome</keyword>
<name>A0A7X1E3M0_9BACT</name>
<dbReference type="AlphaFoldDB" id="A0A7X1E3M0"/>
<feature type="transmembrane region" description="Helical" evidence="1">
    <location>
        <begin position="175"/>
        <end position="197"/>
    </location>
</feature>
<sequence length="642" mass="72362">MRWRRVDSLILLGAILGGLFVAAIVALPRWVVDSRMVLEVRFENPPSGTEPVFKLRYDRGRGLSSLRVTEPFSVGTEDPERFRWIFDARPMELIQLEVTGWSGPLAIESAVVEDLDGDLLYEFDPNQIRAADEGVIYPLEQVDSDRFSRLILPVSEPGGLGRPHRFSFESVKATAIGFVLGAGVFLFAFQLCLRKPFGLGWIGFFRIPYPVAGEANVLPRSWVLSSLILLGALVLLRSWENFLHPSLFVEDAFHYFNFYYNSKVSLWDALLRHPNGYLNILPNVMAWAFAWMDVRSIPGAYVGFAVTFALFAASLPLLTGWFRNRWIAFVVPLVLGLSGMNHIFYYTTLTFQMYVSVLVLLGMMFLPASHGSLGLALRILIGVLLVFSGPYSVVAVPVGLMLLVLFQPSRQSFFWASMVFAGIVFLETSSGMVRLQNALEPSVLERMGRVMVERVLFFDWGIVEVSTGIWIVGALIVLAYLLLWNDASFRRIGTVFLAIVALAMAPLFLSWKFLLYSDPYDCHVLISQFFWLMFLLYAADRISERFGGLLKIAPIFAILFVAFVGIDQVKSPNKRYYPPNPETIRFVEKVKIAEELHLEDENEFVILDGVGASQEAFAPHLRVGSKETDARQRTPEELGLKD</sequence>